<evidence type="ECO:0000256" key="5">
    <source>
        <dbReference type="ARBA" id="ARBA00023002"/>
    </source>
</evidence>
<dbReference type="InterPro" id="IPR017972">
    <property type="entry name" value="Cyt_P450_CS"/>
</dbReference>
<keyword evidence="11" id="KW-0472">Membrane</keyword>
<dbReference type="Pfam" id="PF00067">
    <property type="entry name" value="p450"/>
    <property type="match status" value="1"/>
</dbReference>
<evidence type="ECO:0000313" key="13">
    <source>
        <dbReference type="Proteomes" id="UP001295740"/>
    </source>
</evidence>
<dbReference type="PANTHER" id="PTHR46206:SF1">
    <property type="entry name" value="P450, PUTATIVE (EUROFUNG)-RELATED"/>
    <property type="match status" value="1"/>
</dbReference>
<evidence type="ECO:0000256" key="4">
    <source>
        <dbReference type="ARBA" id="ARBA00022723"/>
    </source>
</evidence>
<proteinExistence type="inferred from homology"/>
<keyword evidence="4 8" id="KW-0479">Metal-binding</keyword>
<keyword evidence="11" id="KW-0812">Transmembrane</keyword>
<organism evidence="12 13">
    <name type="scientific">Anthostomella pinea</name>
    <dbReference type="NCBI Taxonomy" id="933095"/>
    <lineage>
        <taxon>Eukaryota</taxon>
        <taxon>Fungi</taxon>
        <taxon>Dikarya</taxon>
        <taxon>Ascomycota</taxon>
        <taxon>Pezizomycotina</taxon>
        <taxon>Sordariomycetes</taxon>
        <taxon>Xylariomycetidae</taxon>
        <taxon>Xylariales</taxon>
        <taxon>Xylariaceae</taxon>
        <taxon>Anthostomella</taxon>
    </lineage>
</organism>
<keyword evidence="5 9" id="KW-0560">Oxidoreductase</keyword>
<comment type="caution">
    <text evidence="12">The sequence shown here is derived from an EMBL/GenBank/DDBJ whole genome shotgun (WGS) entry which is preliminary data.</text>
</comment>
<dbReference type="CDD" id="cd11041">
    <property type="entry name" value="CYP503A1-like"/>
    <property type="match status" value="1"/>
</dbReference>
<comment type="cofactor">
    <cofactor evidence="1 8">
        <name>heme</name>
        <dbReference type="ChEBI" id="CHEBI:30413"/>
    </cofactor>
</comment>
<name>A0AAI8VRA9_9PEZI</name>
<dbReference type="AlphaFoldDB" id="A0AAI8VRA9"/>
<dbReference type="EMBL" id="CAUWAG010000012">
    <property type="protein sequence ID" value="CAJ2509309.1"/>
    <property type="molecule type" value="Genomic_DNA"/>
</dbReference>
<evidence type="ECO:0000313" key="12">
    <source>
        <dbReference type="EMBL" id="CAJ2509309.1"/>
    </source>
</evidence>
<gene>
    <name evidence="12" type="ORF">KHLLAP_LOCUS9777</name>
</gene>
<feature type="region of interest" description="Disordered" evidence="10">
    <location>
        <begin position="362"/>
        <end position="392"/>
    </location>
</feature>
<accession>A0AAI8VRA9</accession>
<evidence type="ECO:0000256" key="1">
    <source>
        <dbReference type="ARBA" id="ARBA00001971"/>
    </source>
</evidence>
<feature type="binding site" description="axial binding residue" evidence="8">
    <location>
        <position position="500"/>
    </location>
    <ligand>
        <name>heme</name>
        <dbReference type="ChEBI" id="CHEBI:30413"/>
    </ligand>
    <ligandPart>
        <name>Fe</name>
        <dbReference type="ChEBI" id="CHEBI:18248"/>
    </ligandPart>
</feature>
<keyword evidence="3 8" id="KW-0349">Heme</keyword>
<evidence type="ECO:0000256" key="11">
    <source>
        <dbReference type="SAM" id="Phobius"/>
    </source>
</evidence>
<dbReference type="GO" id="GO:0005506">
    <property type="term" value="F:iron ion binding"/>
    <property type="evidence" value="ECO:0007669"/>
    <property type="project" value="InterPro"/>
</dbReference>
<dbReference type="SUPFAM" id="SSF48264">
    <property type="entry name" value="Cytochrome P450"/>
    <property type="match status" value="1"/>
</dbReference>
<evidence type="ECO:0000256" key="3">
    <source>
        <dbReference type="ARBA" id="ARBA00022617"/>
    </source>
</evidence>
<dbReference type="InterPro" id="IPR001128">
    <property type="entry name" value="Cyt_P450"/>
</dbReference>
<keyword evidence="11" id="KW-1133">Transmembrane helix</keyword>
<reference evidence="12" key="1">
    <citation type="submission" date="2023-10" db="EMBL/GenBank/DDBJ databases">
        <authorList>
            <person name="Hackl T."/>
        </authorList>
    </citation>
    <scope>NUCLEOTIDE SEQUENCE</scope>
</reference>
<dbReference type="Gene3D" id="1.10.630.10">
    <property type="entry name" value="Cytochrome P450"/>
    <property type="match status" value="1"/>
</dbReference>
<dbReference type="PANTHER" id="PTHR46206">
    <property type="entry name" value="CYTOCHROME P450"/>
    <property type="match status" value="1"/>
</dbReference>
<sequence>MAALQWTALSAAPTVLLALAIIMPIIMVVNLTRRLFSNASLPNSLPWVGTGHYTGIRGRAKANLSSVLNLRGLLDEGYTKYSKNGQTYVLPYFINGPQVILPMSQIGWLLEQPDDVLSQEQVNRQFLQADYTFLHANLVNDPVHPEIIHHQLTKKINSFADDIADEMRASLEDNWGTDTEAWREVDVYDTMRDVTTRLSTRVFMGLPLCRNRRFLTACSSFIRQVVLAAAAISLFPEVLKPVVAPVFTLYDYIQYRRCSTYLMPIIRERLDRLRDTDKPTLGESKSPNDYVQWAIDHALAKPVVNPMELDPRVIACRFSVLSFAAIQSSVITLTNTLFDLAASPMCTATLSQLHDEVAREIGAASTSNTTTTTSTTTTTPSSSTWSKPTLSRLTHTDSALRESLRLNGFIERGIMKMVVAPGGVTLPDGSHIPRGTKVGVSGYCVHHDDDVYTDALRYDAFRFARDSTGGGGGGGGKKPPWGLVNTSETFMGFSHGLHACPGRFFAANQLKTALGHIALLYEIEPIPERPVNKWFFGHIAPPLGEKLRIRRRKS</sequence>
<evidence type="ECO:0000256" key="8">
    <source>
        <dbReference type="PIRSR" id="PIRSR602403-1"/>
    </source>
</evidence>
<dbReference type="PROSITE" id="PS00086">
    <property type="entry name" value="CYTOCHROME_P450"/>
    <property type="match status" value="1"/>
</dbReference>
<keyword evidence="6 8" id="KW-0408">Iron</keyword>
<dbReference type="Proteomes" id="UP001295740">
    <property type="component" value="Unassembled WGS sequence"/>
</dbReference>
<dbReference type="GO" id="GO:0016705">
    <property type="term" value="F:oxidoreductase activity, acting on paired donors, with incorporation or reduction of molecular oxygen"/>
    <property type="evidence" value="ECO:0007669"/>
    <property type="project" value="InterPro"/>
</dbReference>
<dbReference type="InterPro" id="IPR002403">
    <property type="entry name" value="Cyt_P450_E_grp-IV"/>
</dbReference>
<dbReference type="PRINTS" id="PR00465">
    <property type="entry name" value="EP450IV"/>
</dbReference>
<evidence type="ECO:0000256" key="9">
    <source>
        <dbReference type="RuleBase" id="RU000461"/>
    </source>
</evidence>
<dbReference type="GO" id="GO:0020037">
    <property type="term" value="F:heme binding"/>
    <property type="evidence" value="ECO:0007669"/>
    <property type="project" value="InterPro"/>
</dbReference>
<evidence type="ECO:0000256" key="10">
    <source>
        <dbReference type="SAM" id="MobiDB-lite"/>
    </source>
</evidence>
<protein>
    <submittedName>
        <fullName evidence="12">Uu.00g143350.m01.CDS01</fullName>
    </submittedName>
</protein>
<dbReference type="GO" id="GO:0004497">
    <property type="term" value="F:monooxygenase activity"/>
    <property type="evidence" value="ECO:0007669"/>
    <property type="project" value="UniProtKB-KW"/>
</dbReference>
<dbReference type="InterPro" id="IPR036396">
    <property type="entry name" value="Cyt_P450_sf"/>
</dbReference>
<comment type="similarity">
    <text evidence="2 9">Belongs to the cytochrome P450 family.</text>
</comment>
<keyword evidence="7 9" id="KW-0503">Monooxygenase</keyword>
<evidence type="ECO:0000256" key="7">
    <source>
        <dbReference type="ARBA" id="ARBA00023033"/>
    </source>
</evidence>
<feature type="transmembrane region" description="Helical" evidence="11">
    <location>
        <begin position="6"/>
        <end position="29"/>
    </location>
</feature>
<evidence type="ECO:0000256" key="6">
    <source>
        <dbReference type="ARBA" id="ARBA00023004"/>
    </source>
</evidence>
<feature type="compositionally biased region" description="Low complexity" evidence="10">
    <location>
        <begin position="365"/>
        <end position="391"/>
    </location>
</feature>
<keyword evidence="13" id="KW-1185">Reference proteome</keyword>
<evidence type="ECO:0000256" key="2">
    <source>
        <dbReference type="ARBA" id="ARBA00010617"/>
    </source>
</evidence>